<dbReference type="InterPro" id="IPR000073">
    <property type="entry name" value="AB_hydrolase_1"/>
</dbReference>
<dbReference type="Pfam" id="PF12697">
    <property type="entry name" value="Abhydrolase_6"/>
    <property type="match status" value="1"/>
</dbReference>
<feature type="domain" description="AB hydrolase-1" evidence="1">
    <location>
        <begin position="50"/>
        <end position="293"/>
    </location>
</feature>
<sequence>MFLILVLFAVVTVALALWRGYQAEVRNPTDGPVIQGVHIRSFGDPDAPPVVLIHGASGTTYDMTFRLAPMLAQEFRVHVVDRPGFGHSQSIADESLSGQADALRRAVSEIDPRAPIVLGQSYGGSVALSWALDAPESVAALVLAAAPSQVWKGGPSRLNRLLSARGIGHIASWLIAAYVPRSYIDRQIGDIFAPQPAPDGYTDSLAAGLSIRPSTHRLNARQRIALKSQIAAMVQHYPDIDIPVESIHGDADVIVPLDIHARPLASQIAGNNLDVLEGIGHMPHHVAPEALLEATRRSARRAGLL</sequence>
<protein>
    <submittedName>
        <fullName evidence="2">Alpha/beta hydrolase</fullName>
    </submittedName>
</protein>
<dbReference type="InterPro" id="IPR050228">
    <property type="entry name" value="Carboxylesterase_BioH"/>
</dbReference>
<keyword evidence="3" id="KW-1185">Reference proteome</keyword>
<dbReference type="SUPFAM" id="SSF53474">
    <property type="entry name" value="alpha/beta-Hydrolases"/>
    <property type="match status" value="1"/>
</dbReference>
<accession>A0ABP7KJ94</accession>
<dbReference type="PANTHER" id="PTHR43194:SF2">
    <property type="entry name" value="PEROXISOMAL MEMBRANE PROTEIN LPX1"/>
    <property type="match status" value="1"/>
</dbReference>
<evidence type="ECO:0000313" key="2">
    <source>
        <dbReference type="EMBL" id="GAA3877285.1"/>
    </source>
</evidence>
<dbReference type="RefSeq" id="WP_344848267.1">
    <property type="nucleotide sequence ID" value="NZ_BAABDF010000007.1"/>
</dbReference>
<dbReference type="GO" id="GO:0016787">
    <property type="term" value="F:hydrolase activity"/>
    <property type="evidence" value="ECO:0007669"/>
    <property type="project" value="UniProtKB-KW"/>
</dbReference>
<evidence type="ECO:0000313" key="3">
    <source>
        <dbReference type="Proteomes" id="UP001399917"/>
    </source>
</evidence>
<comment type="caution">
    <text evidence="2">The sequence shown here is derived from an EMBL/GenBank/DDBJ whole genome shotgun (WGS) entry which is preliminary data.</text>
</comment>
<dbReference type="Gene3D" id="3.40.50.1820">
    <property type="entry name" value="alpha/beta hydrolase"/>
    <property type="match status" value="1"/>
</dbReference>
<evidence type="ECO:0000259" key="1">
    <source>
        <dbReference type="Pfam" id="PF12697"/>
    </source>
</evidence>
<proteinExistence type="predicted"/>
<dbReference type="PRINTS" id="PR00111">
    <property type="entry name" value="ABHYDROLASE"/>
</dbReference>
<dbReference type="InterPro" id="IPR029058">
    <property type="entry name" value="AB_hydrolase_fold"/>
</dbReference>
<name>A0ABP7KJ94_9RHOB</name>
<dbReference type="PANTHER" id="PTHR43194">
    <property type="entry name" value="HYDROLASE ALPHA/BETA FOLD FAMILY"/>
    <property type="match status" value="1"/>
</dbReference>
<keyword evidence="2" id="KW-0378">Hydrolase</keyword>
<dbReference type="EMBL" id="BAABDF010000007">
    <property type="protein sequence ID" value="GAA3877285.1"/>
    <property type="molecule type" value="Genomic_DNA"/>
</dbReference>
<gene>
    <name evidence="2" type="ORF">GCM10022404_28780</name>
</gene>
<organism evidence="2 3">
    <name type="scientific">Celeribacter arenosi</name>
    <dbReference type="NCBI Taxonomy" id="792649"/>
    <lineage>
        <taxon>Bacteria</taxon>
        <taxon>Pseudomonadati</taxon>
        <taxon>Pseudomonadota</taxon>
        <taxon>Alphaproteobacteria</taxon>
        <taxon>Rhodobacterales</taxon>
        <taxon>Roseobacteraceae</taxon>
        <taxon>Celeribacter</taxon>
    </lineage>
</organism>
<reference evidence="3" key="1">
    <citation type="journal article" date="2019" name="Int. J. Syst. Evol. Microbiol.">
        <title>The Global Catalogue of Microorganisms (GCM) 10K type strain sequencing project: providing services to taxonomists for standard genome sequencing and annotation.</title>
        <authorList>
            <consortium name="The Broad Institute Genomics Platform"/>
            <consortium name="The Broad Institute Genome Sequencing Center for Infectious Disease"/>
            <person name="Wu L."/>
            <person name="Ma J."/>
        </authorList>
    </citation>
    <scope>NUCLEOTIDE SEQUENCE [LARGE SCALE GENOMIC DNA]</scope>
    <source>
        <strain evidence="3">JCM 17190</strain>
    </source>
</reference>
<dbReference type="Proteomes" id="UP001399917">
    <property type="component" value="Unassembled WGS sequence"/>
</dbReference>